<dbReference type="Gene3D" id="3.40.50.1820">
    <property type="entry name" value="alpha/beta hydrolase"/>
    <property type="match status" value="1"/>
</dbReference>
<evidence type="ECO:0000313" key="3">
    <source>
        <dbReference type="Proteomes" id="UP000219338"/>
    </source>
</evidence>
<gene>
    <name evidence="2" type="ORF">ARMOST_15612</name>
</gene>
<name>A0A284RTZ4_ARMOS</name>
<dbReference type="Proteomes" id="UP000219338">
    <property type="component" value="Unassembled WGS sequence"/>
</dbReference>
<dbReference type="InterPro" id="IPR029058">
    <property type="entry name" value="AB_hydrolase_fold"/>
</dbReference>
<dbReference type="STRING" id="47428.A0A284RTZ4"/>
<evidence type="ECO:0000259" key="1">
    <source>
        <dbReference type="Pfam" id="PF00561"/>
    </source>
</evidence>
<dbReference type="OrthoDB" id="8119704at2759"/>
<dbReference type="AlphaFoldDB" id="A0A284RTZ4"/>
<dbReference type="EMBL" id="FUEG01000016">
    <property type="protein sequence ID" value="SJL12190.1"/>
    <property type="molecule type" value="Genomic_DNA"/>
</dbReference>
<proteinExistence type="predicted"/>
<organism evidence="2 3">
    <name type="scientific">Armillaria ostoyae</name>
    <name type="common">Armillaria root rot fungus</name>
    <dbReference type="NCBI Taxonomy" id="47428"/>
    <lineage>
        <taxon>Eukaryota</taxon>
        <taxon>Fungi</taxon>
        <taxon>Dikarya</taxon>
        <taxon>Basidiomycota</taxon>
        <taxon>Agaricomycotina</taxon>
        <taxon>Agaricomycetes</taxon>
        <taxon>Agaricomycetidae</taxon>
        <taxon>Agaricales</taxon>
        <taxon>Marasmiineae</taxon>
        <taxon>Physalacriaceae</taxon>
        <taxon>Armillaria</taxon>
    </lineage>
</organism>
<dbReference type="PANTHER" id="PTHR43433">
    <property type="entry name" value="HYDROLASE, ALPHA/BETA FOLD FAMILY PROTEIN"/>
    <property type="match status" value="1"/>
</dbReference>
<dbReference type="InterPro" id="IPR000073">
    <property type="entry name" value="AB_hydrolase_1"/>
</dbReference>
<dbReference type="SUPFAM" id="SSF53474">
    <property type="entry name" value="alpha/beta-Hydrolases"/>
    <property type="match status" value="1"/>
</dbReference>
<dbReference type="Pfam" id="PF00561">
    <property type="entry name" value="Abhydrolase_1"/>
    <property type="match status" value="1"/>
</dbReference>
<dbReference type="InterPro" id="IPR050471">
    <property type="entry name" value="AB_hydrolase"/>
</dbReference>
<evidence type="ECO:0000313" key="2">
    <source>
        <dbReference type="EMBL" id="SJL12190.1"/>
    </source>
</evidence>
<accession>A0A284RTZ4</accession>
<keyword evidence="3" id="KW-1185">Reference proteome</keyword>
<dbReference type="PANTHER" id="PTHR43433:SF5">
    <property type="entry name" value="AB HYDROLASE-1 DOMAIN-CONTAINING PROTEIN"/>
    <property type="match status" value="1"/>
</dbReference>
<dbReference type="OMA" id="YEYFDIQ"/>
<reference evidence="3" key="1">
    <citation type="journal article" date="2017" name="Nat. Ecol. Evol.">
        <title>Genome expansion and lineage-specific genetic innovations in the forest pathogenic fungi Armillaria.</title>
        <authorList>
            <person name="Sipos G."/>
            <person name="Prasanna A.N."/>
            <person name="Walter M.C."/>
            <person name="O'Connor E."/>
            <person name="Balint B."/>
            <person name="Krizsan K."/>
            <person name="Kiss B."/>
            <person name="Hess J."/>
            <person name="Varga T."/>
            <person name="Slot J."/>
            <person name="Riley R."/>
            <person name="Boka B."/>
            <person name="Rigling D."/>
            <person name="Barry K."/>
            <person name="Lee J."/>
            <person name="Mihaltcheva S."/>
            <person name="LaButti K."/>
            <person name="Lipzen A."/>
            <person name="Waldron R."/>
            <person name="Moloney N.M."/>
            <person name="Sperisen C."/>
            <person name="Kredics L."/>
            <person name="Vagvoelgyi C."/>
            <person name="Patrignani A."/>
            <person name="Fitzpatrick D."/>
            <person name="Nagy I."/>
            <person name="Doyle S."/>
            <person name="Anderson J.B."/>
            <person name="Grigoriev I.V."/>
            <person name="Gueldener U."/>
            <person name="Muensterkoetter M."/>
            <person name="Nagy L.G."/>
        </authorList>
    </citation>
    <scope>NUCLEOTIDE SEQUENCE [LARGE SCALE GENOMIC DNA]</scope>
    <source>
        <strain evidence="3">C18/9</strain>
    </source>
</reference>
<sequence>MAAPYSTVLLPDGAVLAFEVLGSHHLGHHRPLVLVCGMGSLRTDWERLSTRLAEKRPVLVYDHRGMGDSSYRSDDEITIEILSRDLLFLIESLRWKDVSICGFSMGGVIAQQLLLLPFHPIEPAPIHFRCTHLFLAGTRSVVLHDHCLGLQYSKPPCNMTRTPTEKLEIAKRLIQATLDPVWLQENPSRFAVILKRTLSGGARPPGSIAQQGVALKSFDFEHQLVDMPRNTRVLVVHGRLDKIIPFSFGQDITHMIPWATMVSVGSKPGQVPSYDFGHYWYEYFDIQVWVDVVENFLKK</sequence>
<protein>
    <recommendedName>
        <fullName evidence="1">AB hydrolase-1 domain-containing protein</fullName>
    </recommendedName>
</protein>
<feature type="domain" description="AB hydrolase-1" evidence="1">
    <location>
        <begin position="31"/>
        <end position="245"/>
    </location>
</feature>